<keyword evidence="3" id="KW-1185">Reference proteome</keyword>
<dbReference type="EMBL" id="CP058579">
    <property type="protein sequence ID" value="QLG61541.1"/>
    <property type="molecule type" value="Genomic_DNA"/>
</dbReference>
<proteinExistence type="predicted"/>
<evidence type="ECO:0000313" key="2">
    <source>
        <dbReference type="EMBL" id="QLG61541.1"/>
    </source>
</evidence>
<keyword evidence="1" id="KW-1133">Transmembrane helix</keyword>
<evidence type="ECO:0000256" key="1">
    <source>
        <dbReference type="SAM" id="Phobius"/>
    </source>
</evidence>
<protein>
    <submittedName>
        <fullName evidence="2">Uncharacterized protein</fullName>
    </submittedName>
</protein>
<keyword evidence="1" id="KW-0812">Transmembrane</keyword>
<dbReference type="OrthoDB" id="342056at2157"/>
<keyword evidence="1" id="KW-0472">Membrane</keyword>
<reference evidence="2 3" key="1">
    <citation type="submission" date="2020-06" db="EMBL/GenBank/DDBJ databases">
        <title>NJ-3-1, isolated from saline soil.</title>
        <authorList>
            <person name="Cui H.L."/>
            <person name="Shi X."/>
        </authorList>
    </citation>
    <scope>NUCLEOTIDE SEQUENCE [LARGE SCALE GENOMIC DNA]</scope>
    <source>
        <strain evidence="2 3">NJ-3-1</strain>
    </source>
</reference>
<accession>A0A7D5QCI2</accession>
<dbReference type="GeneID" id="56037252"/>
<name>A0A7D5QCI2_9EURY</name>
<dbReference type="AlphaFoldDB" id="A0A7D5QCI2"/>
<sequence length="115" mass="12255">MGPSTRTLQLGADWIDPGYSPLLTATILLAGLGTTMLFLVSVVAYRQRRTSRYLLVAVALAALVVRTGIGLGTMLGFVPMTVHHLASHSLDFLIAAAILYAVYRSGPDVETLPAE</sequence>
<evidence type="ECO:0000313" key="3">
    <source>
        <dbReference type="Proteomes" id="UP000509626"/>
    </source>
</evidence>
<feature type="transmembrane region" description="Helical" evidence="1">
    <location>
        <begin position="20"/>
        <end position="42"/>
    </location>
</feature>
<gene>
    <name evidence="2" type="ORF">HUG12_07295</name>
</gene>
<dbReference type="RefSeq" id="WP_179268126.1">
    <property type="nucleotide sequence ID" value="NZ_CP058579.1"/>
</dbReference>
<feature type="transmembrane region" description="Helical" evidence="1">
    <location>
        <begin position="85"/>
        <end position="103"/>
    </location>
</feature>
<dbReference type="Proteomes" id="UP000509626">
    <property type="component" value="Chromosome"/>
</dbReference>
<feature type="transmembrane region" description="Helical" evidence="1">
    <location>
        <begin position="54"/>
        <end position="79"/>
    </location>
</feature>
<dbReference type="KEGG" id="halu:HUG12_07295"/>
<dbReference type="InterPro" id="IPR055894">
    <property type="entry name" value="DUF7471"/>
</dbReference>
<dbReference type="Pfam" id="PF24283">
    <property type="entry name" value="DUF7471"/>
    <property type="match status" value="1"/>
</dbReference>
<organism evidence="2 3">
    <name type="scientific">Halorarum salinum</name>
    <dbReference type="NCBI Taxonomy" id="2743089"/>
    <lineage>
        <taxon>Archaea</taxon>
        <taxon>Methanobacteriati</taxon>
        <taxon>Methanobacteriota</taxon>
        <taxon>Stenosarchaea group</taxon>
        <taxon>Halobacteria</taxon>
        <taxon>Halobacteriales</taxon>
        <taxon>Haloferacaceae</taxon>
        <taxon>Halorarum</taxon>
    </lineage>
</organism>